<accession>A0A7M5UGM4</accession>
<keyword evidence="2" id="KW-0472">Membrane</keyword>
<dbReference type="Proteomes" id="UP000594262">
    <property type="component" value="Unplaced"/>
</dbReference>
<feature type="transmembrane region" description="Helical" evidence="2">
    <location>
        <begin position="18"/>
        <end position="41"/>
    </location>
</feature>
<feature type="compositionally biased region" description="Basic and acidic residues" evidence="1">
    <location>
        <begin position="188"/>
        <end position="209"/>
    </location>
</feature>
<sequence>TTKSPMTDDAKYSNNNGLIVTIIVIIIVIVILAMVLALLLYRRKRAKEETITPIYAQVDGNSPPVEYTELNTYALPSNHQPEYHDIEPKNNRFSMKASTQNEEHDAIVVISTQSNPTNEELEPEYQTLEVSPSEKAGIISEKSQSNPTYEELEPEYQTLEVSPSEKSSMQSEQGDTNGDDSIDPDDSVPDKSGKPECEYSINDTHEKNSSEAYIALDKDGHSKSKSQNEEDIEESSDIKGDDIPEQESSDGNKLKTRDQIENAALDDESNLVTEYCEPGKIINNGKNDNDNGDDDDEVNYYSTPVTNETDASVRPNSALYAKVNKNTKTVEY</sequence>
<feature type="region of interest" description="Disordered" evidence="1">
    <location>
        <begin position="128"/>
        <end position="257"/>
    </location>
</feature>
<organism evidence="3 4">
    <name type="scientific">Clytia hemisphaerica</name>
    <dbReference type="NCBI Taxonomy" id="252671"/>
    <lineage>
        <taxon>Eukaryota</taxon>
        <taxon>Metazoa</taxon>
        <taxon>Cnidaria</taxon>
        <taxon>Hydrozoa</taxon>
        <taxon>Hydroidolina</taxon>
        <taxon>Leptothecata</taxon>
        <taxon>Obeliida</taxon>
        <taxon>Clytiidae</taxon>
        <taxon>Clytia</taxon>
    </lineage>
</organism>
<feature type="region of interest" description="Disordered" evidence="1">
    <location>
        <begin position="276"/>
        <end position="313"/>
    </location>
</feature>
<protein>
    <submittedName>
        <fullName evidence="3">Uncharacterized protein</fullName>
    </submittedName>
</protein>
<evidence type="ECO:0000256" key="1">
    <source>
        <dbReference type="SAM" id="MobiDB-lite"/>
    </source>
</evidence>
<feature type="compositionally biased region" description="Polar residues" evidence="1">
    <location>
        <begin position="300"/>
        <end position="310"/>
    </location>
</feature>
<reference evidence="3" key="1">
    <citation type="submission" date="2021-01" db="UniProtKB">
        <authorList>
            <consortium name="EnsemblMetazoa"/>
        </authorList>
    </citation>
    <scope>IDENTIFICATION</scope>
</reference>
<keyword evidence="2" id="KW-0812">Transmembrane</keyword>
<evidence type="ECO:0000313" key="3">
    <source>
        <dbReference type="EnsemblMetazoa" id="CLYHEMP010081.2"/>
    </source>
</evidence>
<evidence type="ECO:0000313" key="4">
    <source>
        <dbReference type="Proteomes" id="UP000594262"/>
    </source>
</evidence>
<dbReference type="OrthoDB" id="3801150at2759"/>
<keyword evidence="4" id="KW-1185">Reference proteome</keyword>
<feature type="compositionally biased region" description="Polar residues" evidence="1">
    <location>
        <begin position="159"/>
        <end position="176"/>
    </location>
</feature>
<evidence type="ECO:0000256" key="2">
    <source>
        <dbReference type="SAM" id="Phobius"/>
    </source>
</evidence>
<dbReference type="AlphaFoldDB" id="A0A7M5UGM4"/>
<feature type="compositionally biased region" description="Basic and acidic residues" evidence="1">
    <location>
        <begin position="216"/>
        <end position="228"/>
    </location>
</feature>
<proteinExistence type="predicted"/>
<keyword evidence="2" id="KW-1133">Transmembrane helix</keyword>
<dbReference type="EnsemblMetazoa" id="CLYHEMT010081.2">
    <property type="protein sequence ID" value="CLYHEMP010081.2"/>
    <property type="gene ID" value="CLYHEMG010081"/>
</dbReference>
<name>A0A7M5UGM4_9CNID</name>
<feature type="compositionally biased region" description="Acidic residues" evidence="1">
    <location>
        <begin position="177"/>
        <end position="187"/>
    </location>
</feature>